<dbReference type="EMBL" id="CBUC010000193">
    <property type="protein sequence ID" value="CDJ26482.1"/>
    <property type="molecule type" value="Genomic_DNA"/>
</dbReference>
<dbReference type="Pfam" id="PF08224">
    <property type="entry name" value="DUF1719"/>
    <property type="match status" value="1"/>
</dbReference>
<proteinExistence type="predicted"/>
<reference evidence="2" key="1">
    <citation type="journal article" date="2014" name="Science">
        <title>Structural and functional partitioning of bread wheat chromosome 3B.</title>
        <authorList>
            <person name="Choulet F."/>
            <person name="Alberti A."/>
            <person name="Theil S."/>
            <person name="Glover N."/>
            <person name="Barbe V."/>
            <person name="Daron J."/>
            <person name="Pingault L."/>
            <person name="Sourdille P."/>
            <person name="Couloux A."/>
            <person name="Paux E."/>
            <person name="Leroy P."/>
            <person name="Mangenot S."/>
            <person name="Guilhot N."/>
            <person name="Le Gouis J."/>
            <person name="Balfourier F."/>
            <person name="Alaux M."/>
            <person name="Jamilloux V."/>
            <person name="Poulain J."/>
            <person name="Durand C."/>
            <person name="Bellec A."/>
            <person name="Gaspin C."/>
            <person name="Safar J."/>
            <person name="Dolezel J."/>
            <person name="Rogers J."/>
            <person name="Vandepoele K."/>
            <person name="Aury J.M."/>
            <person name="Mayer K."/>
            <person name="Berges H."/>
            <person name="Quesneville H."/>
            <person name="Wincker P."/>
            <person name="Feuillet C."/>
        </authorList>
    </citation>
    <scope>NUCLEOTIDE SEQUENCE [LARGE SCALE GENOMIC DNA]</scope>
</reference>
<dbReference type="AlphaFoldDB" id="A0A7G2IHK1"/>
<evidence type="ECO:0000313" key="2">
    <source>
        <dbReference type="EMBL" id="CDJ26482.1"/>
    </source>
</evidence>
<organism evidence="2">
    <name type="scientific">Triticum aestivum</name>
    <name type="common">Wheat</name>
    <dbReference type="NCBI Taxonomy" id="4565"/>
    <lineage>
        <taxon>Eukaryota</taxon>
        <taxon>Viridiplantae</taxon>
        <taxon>Streptophyta</taxon>
        <taxon>Embryophyta</taxon>
        <taxon>Tracheophyta</taxon>
        <taxon>Spermatophyta</taxon>
        <taxon>Magnoliopsida</taxon>
        <taxon>Liliopsida</taxon>
        <taxon>Poales</taxon>
        <taxon>Poaceae</taxon>
        <taxon>BOP clade</taxon>
        <taxon>Pooideae</taxon>
        <taxon>Triticodae</taxon>
        <taxon>Triticeae</taxon>
        <taxon>Triticinae</taxon>
        <taxon>Triticum</taxon>
    </lineage>
</organism>
<protein>
    <submittedName>
        <fullName evidence="2">(bread wheat) hypothetical protein</fullName>
    </submittedName>
</protein>
<evidence type="ECO:0000256" key="1">
    <source>
        <dbReference type="SAM" id="MobiDB-lite"/>
    </source>
</evidence>
<name>A0A7G2IHK1_WHEAT</name>
<accession>A0A7G2IHK1</accession>
<feature type="region of interest" description="Disordered" evidence="1">
    <location>
        <begin position="137"/>
        <end position="156"/>
    </location>
</feature>
<comment type="caution">
    <text evidence="2">The sequence shown here is derived from an EMBL/GenBank/DDBJ whole genome shotgun (WGS) entry which is preliminary data.</text>
</comment>
<gene>
    <name evidence="2" type="ORF">TRAES_3BF115400080CFD_c1</name>
</gene>
<dbReference type="SMART" id="SM01157">
    <property type="entry name" value="DUF1719"/>
    <property type="match status" value="1"/>
</dbReference>
<sequence length="156" mass="17452">MAEMVTSAMVREAVSRIISGRSLIYHVLHPGGQFHVFDIRPMGFDERGLEVILSFVYQDCKVPKNSFRLGFMLRVSESTNIIRTSIKCLRQRQISVSEYSCQLQRSTAATGNADTSTSPEIFPPLKLVILLMPHHPLEDPKSTSEDSAIEAIDGEK</sequence>
<dbReference type="InterPro" id="IPR013181">
    <property type="entry name" value="DUF1719"/>
</dbReference>